<dbReference type="PANTHER" id="PTHR30329:SF21">
    <property type="entry name" value="LIPOPROTEIN YIAD-RELATED"/>
    <property type="match status" value="1"/>
</dbReference>
<feature type="region of interest" description="Disordered" evidence="6">
    <location>
        <begin position="80"/>
        <end position="131"/>
    </location>
</feature>
<feature type="domain" description="OmpA-like" evidence="7">
    <location>
        <begin position="191"/>
        <end position="304"/>
    </location>
</feature>
<evidence type="ECO:0000259" key="7">
    <source>
        <dbReference type="PROSITE" id="PS51123"/>
    </source>
</evidence>
<protein>
    <submittedName>
        <fullName evidence="8">OmpA family protein</fullName>
    </submittedName>
</protein>
<dbReference type="GO" id="GO:0007155">
    <property type="term" value="P:cell adhesion"/>
    <property type="evidence" value="ECO:0007669"/>
    <property type="project" value="InterPro"/>
</dbReference>
<feature type="region of interest" description="Disordered" evidence="6">
    <location>
        <begin position="277"/>
        <end position="304"/>
    </location>
</feature>
<evidence type="ECO:0000313" key="8">
    <source>
        <dbReference type="EMBL" id="KAA9133343.1"/>
    </source>
</evidence>
<dbReference type="Gene3D" id="3.30.1330.60">
    <property type="entry name" value="OmpA-like domain"/>
    <property type="match status" value="1"/>
</dbReference>
<evidence type="ECO:0000256" key="6">
    <source>
        <dbReference type="SAM" id="MobiDB-lite"/>
    </source>
</evidence>
<comment type="subcellular location">
    <subcellularLocation>
        <location evidence="1">Cell outer membrane</location>
    </subcellularLocation>
</comment>
<dbReference type="InterPro" id="IPR006665">
    <property type="entry name" value="OmpA-like"/>
</dbReference>
<keyword evidence="9" id="KW-1185">Reference proteome</keyword>
<evidence type="ECO:0000313" key="9">
    <source>
        <dbReference type="Proteomes" id="UP000325372"/>
    </source>
</evidence>
<keyword evidence="2" id="KW-0732">Signal</keyword>
<name>A0A5N0TE21_9GAMM</name>
<evidence type="ECO:0000256" key="3">
    <source>
        <dbReference type="ARBA" id="ARBA00023136"/>
    </source>
</evidence>
<dbReference type="Gene3D" id="4.10.1080.10">
    <property type="entry name" value="TSP type-3 repeat"/>
    <property type="match status" value="2"/>
</dbReference>
<dbReference type="EMBL" id="VYXP01000002">
    <property type="protein sequence ID" value="KAA9133343.1"/>
    <property type="molecule type" value="Genomic_DNA"/>
</dbReference>
<proteinExistence type="predicted"/>
<dbReference type="PRINTS" id="PR01021">
    <property type="entry name" value="OMPADOMAIN"/>
</dbReference>
<dbReference type="PANTHER" id="PTHR30329">
    <property type="entry name" value="STATOR ELEMENT OF FLAGELLAR MOTOR COMPLEX"/>
    <property type="match status" value="1"/>
</dbReference>
<evidence type="ECO:0000256" key="1">
    <source>
        <dbReference type="ARBA" id="ARBA00004442"/>
    </source>
</evidence>
<dbReference type="SUPFAM" id="SSF103647">
    <property type="entry name" value="TSP type-3 repeat"/>
    <property type="match status" value="2"/>
</dbReference>
<keyword evidence="4" id="KW-0998">Cell outer membrane</keyword>
<dbReference type="Pfam" id="PF00691">
    <property type="entry name" value="OmpA"/>
    <property type="match status" value="1"/>
</dbReference>
<dbReference type="InterPro" id="IPR006664">
    <property type="entry name" value="OMP_bac"/>
</dbReference>
<dbReference type="CDD" id="cd07185">
    <property type="entry name" value="OmpA_C-like"/>
    <property type="match status" value="1"/>
</dbReference>
<keyword evidence="3 5" id="KW-0472">Membrane</keyword>
<comment type="caution">
    <text evidence="8">The sequence shown here is derived from an EMBL/GenBank/DDBJ whole genome shotgun (WGS) entry which is preliminary data.</text>
</comment>
<dbReference type="GO" id="GO:0009279">
    <property type="term" value="C:cell outer membrane"/>
    <property type="evidence" value="ECO:0007669"/>
    <property type="project" value="UniProtKB-SubCell"/>
</dbReference>
<evidence type="ECO:0000256" key="4">
    <source>
        <dbReference type="ARBA" id="ARBA00023237"/>
    </source>
</evidence>
<dbReference type="PRINTS" id="PR01023">
    <property type="entry name" value="NAFLGMOTY"/>
</dbReference>
<gene>
    <name evidence="8" type="ORF">F3N42_03040</name>
</gene>
<evidence type="ECO:0000256" key="5">
    <source>
        <dbReference type="PROSITE-ProRule" id="PRU00473"/>
    </source>
</evidence>
<feature type="compositionally biased region" description="Basic and acidic residues" evidence="6">
    <location>
        <begin position="288"/>
        <end position="304"/>
    </location>
</feature>
<dbReference type="Pfam" id="PF02412">
    <property type="entry name" value="TSP_3"/>
    <property type="match status" value="4"/>
</dbReference>
<dbReference type="SUPFAM" id="SSF103088">
    <property type="entry name" value="OmpA-like"/>
    <property type="match status" value="1"/>
</dbReference>
<sequence length="304" mass="31335">MKNVRNILVLVSMLVVVAGCSSTGGGSFTDSRWKCAAVLGAAGGGFGAIDDSDAAVTGALIGAGIGALFCGGKDTDGDGVKDSKDECPGTPPGSPVDERGCEFDDDGDGVVNSEDRCPDTPAGVEVDSRGCELDSDGDGVGNSKDQCPGTPAGAKVDAKGCELDSDGDGVVDSRDRCPGTAKGTPVDNSGCDLEKEYTLHGVNFEFDSAKLTSNSTHVLDEALKILKRHPDLKVEIAGHTDSVGSAEYNQGLSERRAKSVYDYLTANGAKAASLSYKGYGESAPKADNGTKEGRAENRRVEFRH</sequence>
<dbReference type="PROSITE" id="PS51257">
    <property type="entry name" value="PROKAR_LIPOPROTEIN"/>
    <property type="match status" value="1"/>
</dbReference>
<dbReference type="InterPro" id="IPR050330">
    <property type="entry name" value="Bact_OuterMem_StrucFunc"/>
</dbReference>
<dbReference type="InterPro" id="IPR003367">
    <property type="entry name" value="Thrombospondin_3-like_rpt"/>
</dbReference>
<organism evidence="8 9">
    <name type="scientific">Marinihelvus fidelis</name>
    <dbReference type="NCBI Taxonomy" id="2613842"/>
    <lineage>
        <taxon>Bacteria</taxon>
        <taxon>Pseudomonadati</taxon>
        <taxon>Pseudomonadota</taxon>
        <taxon>Gammaproteobacteria</taxon>
        <taxon>Chromatiales</taxon>
        <taxon>Wenzhouxiangellaceae</taxon>
        <taxon>Marinihelvus</taxon>
    </lineage>
</organism>
<accession>A0A5N0TE21</accession>
<dbReference type="AlphaFoldDB" id="A0A5N0TE21"/>
<reference evidence="8 9" key="1">
    <citation type="submission" date="2019-09" db="EMBL/GenBank/DDBJ databases">
        <title>Wenzhouxiangella sp. Genome sequencing and assembly.</title>
        <authorList>
            <person name="Zhang R."/>
        </authorList>
    </citation>
    <scope>NUCLEOTIDE SEQUENCE [LARGE SCALE GENOMIC DNA]</scope>
    <source>
        <strain evidence="8 9">W260</strain>
    </source>
</reference>
<dbReference type="InterPro" id="IPR028974">
    <property type="entry name" value="TSP_type-3_rpt"/>
</dbReference>
<evidence type="ECO:0000256" key="2">
    <source>
        <dbReference type="ARBA" id="ARBA00022729"/>
    </source>
</evidence>
<dbReference type="PROSITE" id="PS51123">
    <property type="entry name" value="OMPA_2"/>
    <property type="match status" value="1"/>
</dbReference>
<dbReference type="GO" id="GO:0005509">
    <property type="term" value="F:calcium ion binding"/>
    <property type="evidence" value="ECO:0007669"/>
    <property type="project" value="InterPro"/>
</dbReference>
<dbReference type="InterPro" id="IPR036737">
    <property type="entry name" value="OmpA-like_sf"/>
</dbReference>
<dbReference type="Proteomes" id="UP000325372">
    <property type="component" value="Unassembled WGS sequence"/>
</dbReference>